<comment type="caution">
    <text evidence="1">The sequence shown here is derived from an EMBL/GenBank/DDBJ whole genome shotgun (WGS) entry which is preliminary data.</text>
</comment>
<protein>
    <recommendedName>
        <fullName evidence="3">ATP-dependent DNA helicase</fullName>
    </recommendedName>
</protein>
<evidence type="ECO:0008006" key="3">
    <source>
        <dbReference type="Google" id="ProtNLM"/>
    </source>
</evidence>
<evidence type="ECO:0000313" key="1">
    <source>
        <dbReference type="EMBL" id="KAG7664739.1"/>
    </source>
</evidence>
<dbReference type="GeneID" id="73468495"/>
<gene>
    <name evidence="1" type="ORF">J8A68_001694</name>
</gene>
<dbReference type="Proteomes" id="UP000694255">
    <property type="component" value="Unassembled WGS sequence"/>
</dbReference>
<name>A0A8J5QFD9_9ASCO</name>
<accession>A0A8J5QFD9</accession>
<keyword evidence="2" id="KW-1185">Reference proteome</keyword>
<feature type="non-terminal residue" evidence="1">
    <location>
        <position position="122"/>
    </location>
</feature>
<reference evidence="1 2" key="1">
    <citation type="journal article" date="2021" name="DNA Res.">
        <title>Genome analysis of Candida subhashii reveals its hybrid nature and dual mitochondrial genome conformations.</title>
        <authorList>
            <person name="Mixao V."/>
            <person name="Hegedusova E."/>
            <person name="Saus E."/>
            <person name="Pryszcz L.P."/>
            <person name="Cillingova A."/>
            <person name="Nosek J."/>
            <person name="Gabaldon T."/>
        </authorList>
    </citation>
    <scope>NUCLEOTIDE SEQUENCE [LARGE SCALE GENOMIC DNA]</scope>
    <source>
        <strain evidence="1 2">CBS 10753</strain>
    </source>
</reference>
<proteinExistence type="predicted"/>
<dbReference type="RefSeq" id="XP_049264971.1">
    <property type="nucleotide sequence ID" value="XM_049405371.1"/>
</dbReference>
<dbReference type="OrthoDB" id="5860629at2759"/>
<dbReference type="AlphaFoldDB" id="A0A8J5QFD9"/>
<evidence type="ECO:0000313" key="2">
    <source>
        <dbReference type="Proteomes" id="UP000694255"/>
    </source>
</evidence>
<organism evidence="1 2">
    <name type="scientific">[Candida] subhashii</name>
    <dbReference type="NCBI Taxonomy" id="561895"/>
    <lineage>
        <taxon>Eukaryota</taxon>
        <taxon>Fungi</taxon>
        <taxon>Dikarya</taxon>
        <taxon>Ascomycota</taxon>
        <taxon>Saccharomycotina</taxon>
        <taxon>Pichiomycetes</taxon>
        <taxon>Debaryomycetaceae</taxon>
        <taxon>Spathaspora</taxon>
    </lineage>
</organism>
<sequence length="122" mass="13684">MALCSGLSQNMRLGRSSEDVAYANWLSRMPYDQNLHGSIKLPDYINQVNSIDDLLESIFPQDLFLSGLADPVQYFSERAVLAIKNERVKDLNDMLLERLPGECTIFESINEVDDGLNGATDN</sequence>
<dbReference type="EMBL" id="JAGSYN010000065">
    <property type="protein sequence ID" value="KAG7664739.1"/>
    <property type="molecule type" value="Genomic_DNA"/>
</dbReference>